<dbReference type="SUPFAM" id="SSF143555">
    <property type="entry name" value="FwdE-like"/>
    <property type="match status" value="1"/>
</dbReference>
<proteinExistence type="predicted"/>
<accession>A0ABY3QK01</accession>
<reference evidence="2" key="1">
    <citation type="submission" date="2021-11" db="EMBL/GenBank/DDBJ databases">
        <title>Australian commercial rhizobial inoculants.</title>
        <authorList>
            <person name="Kohlmeier M.G."/>
            <person name="O'Hara G.W."/>
            <person name="Colombi E."/>
            <person name="Ramsay J.P."/>
            <person name="Terpolilli J."/>
        </authorList>
    </citation>
    <scope>NUCLEOTIDE SEQUENCE</scope>
    <source>
        <strain evidence="2">CC829</strain>
    </source>
</reference>
<dbReference type="InterPro" id="IPR003814">
    <property type="entry name" value="FmdEsu_dom"/>
</dbReference>
<dbReference type="RefSeq" id="WP_231143556.1">
    <property type="nucleotide sequence ID" value="NZ_CP088100.1"/>
</dbReference>
<feature type="domain" description="Formylmethanofuran dehydrogenase subunit E" evidence="1">
    <location>
        <begin position="17"/>
        <end position="124"/>
    </location>
</feature>
<dbReference type="EMBL" id="CP088100">
    <property type="protein sequence ID" value="UFW85916.1"/>
    <property type="molecule type" value="Genomic_DNA"/>
</dbReference>
<sequence length="144" mass="15600">MAYAETKDEWIALGTKIHGAFGPFIPVGIRIGLDAKEKLHADSRNLTVTYYNGTKPPCPCVADGIMIATQASPGQGTLQVSPESAPDGMMAVIVIKNRKTGEGLRYKISDEWLPKILAWIKSDPSGRYDAAMSAEGLFQVESMQ</sequence>
<evidence type="ECO:0000313" key="2">
    <source>
        <dbReference type="EMBL" id="UFW85916.1"/>
    </source>
</evidence>
<evidence type="ECO:0000313" key="3">
    <source>
        <dbReference type="Proteomes" id="UP001430990"/>
    </source>
</evidence>
<organism evidence="2 3">
    <name type="scientific">Bradyrhizobium barranii</name>
    <dbReference type="NCBI Taxonomy" id="2992140"/>
    <lineage>
        <taxon>Bacteria</taxon>
        <taxon>Pseudomonadati</taxon>
        <taxon>Pseudomonadota</taxon>
        <taxon>Alphaproteobacteria</taxon>
        <taxon>Hyphomicrobiales</taxon>
        <taxon>Nitrobacteraceae</taxon>
        <taxon>Bradyrhizobium</taxon>
    </lineage>
</organism>
<gene>
    <name evidence="2" type="ORF">BjapCC829_39440</name>
</gene>
<name>A0ABY3QK01_9BRAD</name>
<protein>
    <submittedName>
        <fullName evidence="2">Formylmethanofuran dehydrogenase subunit E family protein</fullName>
    </submittedName>
</protein>
<dbReference type="Pfam" id="PF02663">
    <property type="entry name" value="FmdE"/>
    <property type="match status" value="1"/>
</dbReference>
<dbReference type="Proteomes" id="UP001430990">
    <property type="component" value="Chromosome"/>
</dbReference>
<dbReference type="Gene3D" id="3.30.1330.130">
    <property type="match status" value="1"/>
</dbReference>
<keyword evidence="3" id="KW-1185">Reference proteome</keyword>
<evidence type="ECO:0000259" key="1">
    <source>
        <dbReference type="Pfam" id="PF02663"/>
    </source>
</evidence>